<evidence type="ECO:0000313" key="10">
    <source>
        <dbReference type="Proteomes" id="UP000494245"/>
    </source>
</evidence>
<accession>A0A6V8LSI6</accession>
<organism evidence="9 10">
    <name type="scientific">Fundidesulfovibrio magnetotacticus</name>
    <dbReference type="NCBI Taxonomy" id="2730080"/>
    <lineage>
        <taxon>Bacteria</taxon>
        <taxon>Pseudomonadati</taxon>
        <taxon>Thermodesulfobacteriota</taxon>
        <taxon>Desulfovibrionia</taxon>
        <taxon>Desulfovibrionales</taxon>
        <taxon>Desulfovibrionaceae</taxon>
        <taxon>Fundidesulfovibrio</taxon>
    </lineage>
</organism>
<evidence type="ECO:0000256" key="6">
    <source>
        <dbReference type="ARBA" id="ARBA00023136"/>
    </source>
</evidence>
<evidence type="ECO:0000256" key="7">
    <source>
        <dbReference type="SAM" id="MobiDB-lite"/>
    </source>
</evidence>
<name>A0A6V8LSI6_9BACT</name>
<comment type="caution">
    <text evidence="9">The sequence shown here is derived from an EMBL/GenBank/DDBJ whole genome shotgun (WGS) entry which is preliminary data.</text>
</comment>
<evidence type="ECO:0000256" key="1">
    <source>
        <dbReference type="ARBA" id="ARBA00004651"/>
    </source>
</evidence>
<keyword evidence="5 8" id="KW-1133">Transmembrane helix</keyword>
<dbReference type="GO" id="GO:0022857">
    <property type="term" value="F:transmembrane transporter activity"/>
    <property type="evidence" value="ECO:0007669"/>
    <property type="project" value="InterPro"/>
</dbReference>
<feature type="transmembrane region" description="Helical" evidence="8">
    <location>
        <begin position="472"/>
        <end position="491"/>
    </location>
</feature>
<feature type="transmembrane region" description="Helical" evidence="8">
    <location>
        <begin position="88"/>
        <end position="106"/>
    </location>
</feature>
<evidence type="ECO:0000313" key="9">
    <source>
        <dbReference type="EMBL" id="GFK93930.1"/>
    </source>
</evidence>
<evidence type="ECO:0000256" key="8">
    <source>
        <dbReference type="SAM" id="Phobius"/>
    </source>
</evidence>
<reference evidence="9 10" key="1">
    <citation type="submission" date="2020-04" db="EMBL/GenBank/DDBJ databases">
        <authorList>
            <consortium name="Desulfovibrio sp. FSS-1 genome sequencing consortium"/>
            <person name="Shimoshige H."/>
            <person name="Kobayashi H."/>
            <person name="Maekawa T."/>
        </authorList>
    </citation>
    <scope>NUCLEOTIDE SEQUENCE [LARGE SCALE GENOMIC DNA]</scope>
    <source>
        <strain evidence="9 10">SIID29052-01</strain>
    </source>
</reference>
<dbReference type="AlphaFoldDB" id="A0A6V8LSI6"/>
<sequence length="763" mass="82268">MSAAPTRAQEAAADAREGFKVGLSVVIALGVAYALGWDEPQWAALSAIVVHRGPYGASILKSVNRVVGTLAAAVVAVALVANFSQSRWGFMAAMSAWIAVAGYMSFTSQRSYLWMKALVVSFLLVAHSDLQSADVFDVILSRTQTTVLGVLVHYLVDTFLWPRLTRPGLLTSLDGILALEAEILRDLFAGRYQGQEPEAPHGRPRMLLRQTAHFEELVEQCIIEDPRTFEERHAWRAVARTAERAVEVQGQAVRALMSCGGVNPLDACLTGARDFLDELGRRSAHMRALAAGQAPPARPVRRVRLGFAPGALRGAMGVPRTTLLVLKARLDEMEELSARMSGHLQAILADASPLPDRSPEPRGFTGLDPEALRLTLCLLAMFSACFLTYIYTQVPTGMEFVYISLLFTLQSVLYTRTRVQTLVWPFFVGYVVSLALYIVLFPKLYAFHQIALAMLAAIVLFWVFLRKTLGTWPCILLMFTCGTAITSPPTYDITSAVNIAVSLFLFFTLCYLSTEFIYSLSGENIFVSHDRWFRAALAQRADALRGPLWRSLARAPSRFTASMRPVDLARRMDEASRKLDPRDLTPDRAGAVADYVERSYLLSAQVEGLRQDYRRLTEGNPDPGDRAAAERCMERVRAVLEAVGARAGGAGSAAAPGPASGTGPAPAPGSGPGQGPGGSGPGPGPGVAVAAGPGAPAALAAGEADQALADLEARAARHAAADPDSERLLLCFGQCVSTVLRHALALDGLHPRLDVEALAQTRF</sequence>
<dbReference type="EMBL" id="BLTE01000007">
    <property type="protein sequence ID" value="GFK93930.1"/>
    <property type="molecule type" value="Genomic_DNA"/>
</dbReference>
<feature type="transmembrane region" description="Helical" evidence="8">
    <location>
        <begin position="62"/>
        <end position="81"/>
    </location>
</feature>
<feature type="transmembrane region" description="Helical" evidence="8">
    <location>
        <begin position="422"/>
        <end position="440"/>
    </location>
</feature>
<keyword evidence="6 8" id="KW-0472">Membrane</keyword>
<keyword evidence="4 8" id="KW-0812">Transmembrane</keyword>
<feature type="transmembrane region" description="Helical" evidence="8">
    <location>
        <begin position="21"/>
        <end position="37"/>
    </location>
</feature>
<dbReference type="Pfam" id="PF04632">
    <property type="entry name" value="FUSC"/>
    <property type="match status" value="1"/>
</dbReference>
<feature type="transmembrane region" description="Helical" evidence="8">
    <location>
        <begin position="497"/>
        <end position="518"/>
    </location>
</feature>
<dbReference type="PANTHER" id="PTHR30509:SF9">
    <property type="entry name" value="MULTIDRUG RESISTANCE PROTEIN MDTO"/>
    <property type="match status" value="1"/>
</dbReference>
<proteinExistence type="predicted"/>
<feature type="transmembrane region" description="Helical" evidence="8">
    <location>
        <begin position="446"/>
        <end position="465"/>
    </location>
</feature>
<dbReference type="GO" id="GO:0005886">
    <property type="term" value="C:plasma membrane"/>
    <property type="evidence" value="ECO:0007669"/>
    <property type="project" value="UniProtKB-SubCell"/>
</dbReference>
<dbReference type="RefSeq" id="WP_173083496.1">
    <property type="nucleotide sequence ID" value="NZ_BLTE01000007.1"/>
</dbReference>
<gene>
    <name evidence="9" type="primary">aaeB</name>
    <name evidence="9" type="ORF">NNJEOMEG_01768</name>
</gene>
<keyword evidence="2" id="KW-0813">Transport</keyword>
<evidence type="ECO:0000256" key="4">
    <source>
        <dbReference type="ARBA" id="ARBA00022692"/>
    </source>
</evidence>
<keyword evidence="10" id="KW-1185">Reference proteome</keyword>
<evidence type="ECO:0000256" key="2">
    <source>
        <dbReference type="ARBA" id="ARBA00022448"/>
    </source>
</evidence>
<evidence type="ECO:0000256" key="3">
    <source>
        <dbReference type="ARBA" id="ARBA00022475"/>
    </source>
</evidence>
<feature type="region of interest" description="Disordered" evidence="7">
    <location>
        <begin position="648"/>
        <end position="691"/>
    </location>
</feature>
<dbReference type="PANTHER" id="PTHR30509">
    <property type="entry name" value="P-HYDROXYBENZOIC ACID EFFLUX PUMP SUBUNIT-RELATED"/>
    <property type="match status" value="1"/>
</dbReference>
<feature type="compositionally biased region" description="Gly residues" evidence="7">
    <location>
        <begin position="670"/>
        <end position="681"/>
    </location>
</feature>
<protein>
    <submittedName>
        <fullName evidence="9">p-hydroxybenzoic acid efflux pump subunit AaeB</fullName>
    </submittedName>
</protein>
<reference evidence="9 10" key="2">
    <citation type="submission" date="2020-05" db="EMBL/GenBank/DDBJ databases">
        <title>Draft genome sequence of Desulfovibrio sp. strainFSS-1.</title>
        <authorList>
            <person name="Shimoshige H."/>
            <person name="Kobayashi H."/>
            <person name="Maekawa T."/>
        </authorList>
    </citation>
    <scope>NUCLEOTIDE SEQUENCE [LARGE SCALE GENOMIC DNA]</scope>
    <source>
        <strain evidence="9 10">SIID29052-01</strain>
    </source>
</reference>
<evidence type="ECO:0000256" key="5">
    <source>
        <dbReference type="ARBA" id="ARBA00022989"/>
    </source>
</evidence>
<feature type="compositionally biased region" description="Low complexity" evidence="7">
    <location>
        <begin position="652"/>
        <end position="664"/>
    </location>
</feature>
<dbReference type="Proteomes" id="UP000494245">
    <property type="component" value="Unassembled WGS sequence"/>
</dbReference>
<feature type="transmembrane region" description="Helical" evidence="8">
    <location>
        <begin position="397"/>
        <end position="415"/>
    </location>
</feature>
<dbReference type="InterPro" id="IPR006726">
    <property type="entry name" value="PHBA_efflux_AaeB/fusaric-R"/>
</dbReference>
<comment type="subcellular location">
    <subcellularLocation>
        <location evidence="1">Cell membrane</location>
        <topology evidence="1">Multi-pass membrane protein</topology>
    </subcellularLocation>
</comment>
<keyword evidence="3" id="KW-1003">Cell membrane</keyword>